<reference evidence="1" key="1">
    <citation type="submission" date="2021-01" db="EMBL/GenBank/DDBJ databases">
        <title>Whole genome shotgun sequence of Virgisporangium aliadipatigenens NBRC 105644.</title>
        <authorList>
            <person name="Komaki H."/>
            <person name="Tamura T."/>
        </authorList>
    </citation>
    <scope>NUCLEOTIDE SEQUENCE</scope>
    <source>
        <strain evidence="1">NBRC 105644</strain>
    </source>
</reference>
<protein>
    <submittedName>
        <fullName evidence="1">Uncharacterized protein</fullName>
    </submittedName>
</protein>
<dbReference type="EMBL" id="BOPF01000038">
    <property type="protein sequence ID" value="GIJ50671.1"/>
    <property type="molecule type" value="Genomic_DNA"/>
</dbReference>
<organism evidence="1 2">
    <name type="scientific">Virgisporangium aliadipatigenens</name>
    <dbReference type="NCBI Taxonomy" id="741659"/>
    <lineage>
        <taxon>Bacteria</taxon>
        <taxon>Bacillati</taxon>
        <taxon>Actinomycetota</taxon>
        <taxon>Actinomycetes</taxon>
        <taxon>Micromonosporales</taxon>
        <taxon>Micromonosporaceae</taxon>
        <taxon>Virgisporangium</taxon>
    </lineage>
</organism>
<proteinExistence type="predicted"/>
<name>A0A8J3YSH1_9ACTN</name>
<comment type="caution">
    <text evidence="1">The sequence shown here is derived from an EMBL/GenBank/DDBJ whole genome shotgun (WGS) entry which is preliminary data.</text>
</comment>
<accession>A0A8J3YSH1</accession>
<dbReference type="AlphaFoldDB" id="A0A8J3YSH1"/>
<dbReference type="RefSeq" id="WP_203904099.1">
    <property type="nucleotide sequence ID" value="NZ_BOPF01000038.1"/>
</dbReference>
<evidence type="ECO:0000313" key="1">
    <source>
        <dbReference type="EMBL" id="GIJ50671.1"/>
    </source>
</evidence>
<sequence>MSLDREAAGRIADEHLRRWRTGTTYGELVQRDLHRSTVDSEVTEGGTTYRVSATVWREQGDPAMVMTVKVKRAGGGLFSRSVLRQGRMHPDGTYVDGL</sequence>
<dbReference type="Proteomes" id="UP000619260">
    <property type="component" value="Unassembled WGS sequence"/>
</dbReference>
<gene>
    <name evidence="1" type="ORF">Val02_75570</name>
</gene>
<keyword evidence="2" id="KW-1185">Reference proteome</keyword>
<evidence type="ECO:0000313" key="2">
    <source>
        <dbReference type="Proteomes" id="UP000619260"/>
    </source>
</evidence>